<protein>
    <recommendedName>
        <fullName evidence="3">Immunity protein 19</fullName>
    </recommendedName>
</protein>
<accession>A0A1D7QLK5</accession>
<gene>
    <name evidence="1" type="ORF">BFS30_21695</name>
</gene>
<dbReference type="AlphaFoldDB" id="A0A1D7QLK5"/>
<reference evidence="1 2" key="1">
    <citation type="submission" date="2016-08" db="EMBL/GenBank/DDBJ databases">
        <authorList>
            <person name="Seilhamer J.J."/>
        </authorList>
    </citation>
    <scope>NUCLEOTIDE SEQUENCE [LARGE SCALE GENOMIC DNA]</scope>
    <source>
        <strain evidence="1 2">DX4</strain>
    </source>
</reference>
<dbReference type="InterPro" id="IPR029086">
    <property type="entry name" value="Imm19"/>
</dbReference>
<organism evidence="1 2">
    <name type="scientific">Pedobacter steynii</name>
    <dbReference type="NCBI Taxonomy" id="430522"/>
    <lineage>
        <taxon>Bacteria</taxon>
        <taxon>Pseudomonadati</taxon>
        <taxon>Bacteroidota</taxon>
        <taxon>Sphingobacteriia</taxon>
        <taxon>Sphingobacteriales</taxon>
        <taxon>Sphingobacteriaceae</taxon>
        <taxon>Pedobacter</taxon>
    </lineage>
</organism>
<sequence length="238" mass="27865">MDTMKLNLSNKDFCIYLITQFPFAVDDEKEMMLSDYMMENFNMPSEEWCKELSGLTDENGLEEDPWYGYTYVHEINDQVTLFAEFHAYNTVYFFNDIYLGNTGGHFHLSLFSWTELKEIIANDKSELSPLFLLLLPLTIGNESEREEIESRILDCLKQTALELNEDQLDQMTRLMVRHLIFQDREKNILTHQEHLGLVTCRNHSERNLKQVDEDLIKINEIISLATGPVNGSGWFAMR</sequence>
<dbReference type="Pfam" id="PF15563">
    <property type="entry name" value="Imm19"/>
    <property type="match status" value="1"/>
</dbReference>
<dbReference type="OrthoDB" id="2080912at2"/>
<dbReference type="EMBL" id="CP017141">
    <property type="protein sequence ID" value="AOM79540.1"/>
    <property type="molecule type" value="Genomic_DNA"/>
</dbReference>
<evidence type="ECO:0000313" key="1">
    <source>
        <dbReference type="EMBL" id="AOM79540.1"/>
    </source>
</evidence>
<dbReference type="KEGG" id="psty:BFS30_21695"/>
<keyword evidence="2" id="KW-1185">Reference proteome</keyword>
<dbReference type="Proteomes" id="UP000094313">
    <property type="component" value="Chromosome"/>
</dbReference>
<evidence type="ECO:0008006" key="3">
    <source>
        <dbReference type="Google" id="ProtNLM"/>
    </source>
</evidence>
<name>A0A1D7QLK5_9SPHI</name>
<evidence type="ECO:0000313" key="2">
    <source>
        <dbReference type="Proteomes" id="UP000094313"/>
    </source>
</evidence>
<proteinExistence type="predicted"/>